<dbReference type="SMART" id="SM00091">
    <property type="entry name" value="PAS"/>
    <property type="match status" value="1"/>
</dbReference>
<dbReference type="RefSeq" id="WP_160842822.1">
    <property type="nucleotide sequence ID" value="NZ_WVHT01000001.1"/>
</dbReference>
<evidence type="ECO:0000313" key="2">
    <source>
        <dbReference type="EMBL" id="MXV49648.1"/>
    </source>
</evidence>
<dbReference type="EMBL" id="WVHT01000001">
    <property type="protein sequence ID" value="MXV49648.1"/>
    <property type="molecule type" value="Genomic_DNA"/>
</dbReference>
<dbReference type="InterPro" id="IPR011006">
    <property type="entry name" value="CheY-like_superfamily"/>
</dbReference>
<dbReference type="InterPro" id="IPR000014">
    <property type="entry name" value="PAS"/>
</dbReference>
<gene>
    <name evidence="2" type="ORF">GS399_01585</name>
</gene>
<proteinExistence type="predicted"/>
<dbReference type="Proteomes" id="UP000466586">
    <property type="component" value="Unassembled WGS sequence"/>
</dbReference>
<comment type="caution">
    <text evidence="2">The sequence shown here is derived from an EMBL/GenBank/DDBJ whole genome shotgun (WGS) entry which is preliminary data.</text>
</comment>
<reference evidence="2 3" key="1">
    <citation type="submission" date="2019-11" db="EMBL/GenBank/DDBJ databases">
        <title>Pedobacter sp. HMF7647 Genome sequencing and assembly.</title>
        <authorList>
            <person name="Kang H."/>
            <person name="Kim H."/>
            <person name="Joh K."/>
        </authorList>
    </citation>
    <scope>NUCLEOTIDE SEQUENCE [LARGE SCALE GENOMIC DNA]</scope>
    <source>
        <strain evidence="2 3">HMF7647</strain>
    </source>
</reference>
<sequence length="333" mass="37647">MKYIKVLYVDLNYEAFLHIQSLLQNRDSENSYELAWCNDYKIAINSILKQHYDLYLVSSDLGKWSGLDLLHEAVCSNCNDPIIMLSPDNEIYSQALEGGAFDSLSVKTLKPAALETVIRYAVEHSSTIKKLKTDGAMLRDIFERCKEPIIISNKEGEICDCNKSAIDFFKISKDQLLKTPVSTLFSDPDELKRFQQLIEGEGSVSDFETFLKAGDDTLRFCTLSSFVQITQRGSTEVYHSIIHDLTSRRNKVMEIMAKQKREVSKQLAMSLAEKIQNPLSTVNFALHEMSQNVGNDAHDLKAYIDIVKESCGRISKLTAGILSDSFITTEQIK</sequence>
<dbReference type="AlphaFoldDB" id="A0A7K1Y6I2"/>
<organism evidence="2 3">
    <name type="scientific">Hufsiella arboris</name>
    <dbReference type="NCBI Taxonomy" id="2695275"/>
    <lineage>
        <taxon>Bacteria</taxon>
        <taxon>Pseudomonadati</taxon>
        <taxon>Bacteroidota</taxon>
        <taxon>Sphingobacteriia</taxon>
        <taxon>Sphingobacteriales</taxon>
        <taxon>Sphingobacteriaceae</taxon>
        <taxon>Hufsiella</taxon>
    </lineage>
</organism>
<evidence type="ECO:0000259" key="1">
    <source>
        <dbReference type="SMART" id="SM00091"/>
    </source>
</evidence>
<dbReference type="InterPro" id="IPR035965">
    <property type="entry name" value="PAS-like_dom_sf"/>
</dbReference>
<dbReference type="Gene3D" id="3.30.450.20">
    <property type="entry name" value="PAS domain"/>
    <property type="match status" value="1"/>
</dbReference>
<keyword evidence="3" id="KW-1185">Reference proteome</keyword>
<feature type="domain" description="PAS" evidence="1">
    <location>
        <begin position="136"/>
        <end position="203"/>
    </location>
</feature>
<dbReference type="Pfam" id="PF13426">
    <property type="entry name" value="PAS_9"/>
    <property type="match status" value="1"/>
</dbReference>
<protein>
    <submittedName>
        <fullName evidence="2">PAS domain-containing protein</fullName>
    </submittedName>
</protein>
<dbReference type="NCBIfam" id="TIGR00229">
    <property type="entry name" value="sensory_box"/>
    <property type="match status" value="1"/>
</dbReference>
<accession>A0A7K1Y6I2</accession>
<dbReference type="CDD" id="cd00130">
    <property type="entry name" value="PAS"/>
    <property type="match status" value="1"/>
</dbReference>
<name>A0A7K1Y6I2_9SPHI</name>
<evidence type="ECO:0000313" key="3">
    <source>
        <dbReference type="Proteomes" id="UP000466586"/>
    </source>
</evidence>
<dbReference type="SUPFAM" id="SSF55785">
    <property type="entry name" value="PYP-like sensor domain (PAS domain)"/>
    <property type="match status" value="1"/>
</dbReference>
<dbReference type="SUPFAM" id="SSF52172">
    <property type="entry name" value="CheY-like"/>
    <property type="match status" value="1"/>
</dbReference>
<dbReference type="Gene3D" id="3.40.50.2300">
    <property type="match status" value="1"/>
</dbReference>